<dbReference type="PANTHER" id="PTHR42655">
    <property type="entry name" value="GLYCOGEN PHOSPHORYLASE"/>
    <property type="match status" value="1"/>
</dbReference>
<dbReference type="Gene3D" id="3.40.50.2000">
    <property type="entry name" value="Glycogen Phosphorylase B"/>
    <property type="match status" value="3"/>
</dbReference>
<feature type="domain" description="DUF3417" evidence="5">
    <location>
        <begin position="13"/>
        <end position="121"/>
    </location>
</feature>
<comment type="similarity">
    <text evidence="2">Belongs to the glycogen phosphorylase family.</text>
</comment>
<dbReference type="InterPro" id="IPR000811">
    <property type="entry name" value="Glyco_trans_35"/>
</dbReference>
<evidence type="ECO:0000259" key="5">
    <source>
        <dbReference type="Pfam" id="PF11897"/>
    </source>
</evidence>
<sequence>MKAKVKYNVIPNLPPKLEILRDLAYNLCFSWNDELWDLFQRLDPGLWVECGHNPVFMLGLISQDRLDELSHDQGFVAQLERLGDDFDRYLSQPRVQAEDYCPEVPFQVAYFSAEFGLAECLPIYSGGLGVLSGDHLKSASDLNVPLVGVGLLYQEGYFRQYLSADGWQMETYPVNDFANMPVKLVRDKEGMPLNVSVDFKGEPVQVLIWRANVGRVPLYLLDTNVPANPPEFRNTTGRLYGGNREMRIRQEIVLGIGGVRALKALGIELSVAHMNEGHSAFSALERINTLRKEKGMSFDAARETVLASTVFTTHTPVPAGNDVFEPDLVRAYFEEYTKELGINFKVLLGYGRLDPRNEDEPFGMTTLALRLSTHTNGVSRLHAKVSRAMWQKVWSHHPVEDVPIDHITNGIHVPTWISKEITGLFDRYLGPNWAEDSESEKLWEQAKNIPDTELWRTHARCRERLIAFTRRSLTAQLENRGASTTEIQSARDVLTPEALTIGFARRFATYKRATLLFTDPDRLDRIINHPEFPVQIIIAGKAHPQDNEGKELIKKIIHLCNENRFRRRIVFLEGYDLYMARYLVAGTDVWLNTPRRPLEACGTSGMKALANGSLNFSTLDGWWDEGYHRDLGWALGHGELYRDHGAQDNIESRDLYNLLEKEVVPLFYKRGSDAIPRDWVKKMRAGLSQLVPIFNSNRMVQEYMTRYYLPCSRRFNILCRNGFEGSKDLAEWRQKLMTGWHEVSIEQVISGNGIEKRVGQELEVTAKVRLGSLLPEDVIVEAYYGRLDQNGDFRERETVTLDVGDSAGDLYTYRGQIPSRKTGRFGYTVRIMPSHERLENPFTMGLVTWA</sequence>
<protein>
    <submittedName>
        <fullName evidence="6">Alpha-glucan family phosphorylase</fullName>
    </submittedName>
</protein>
<comment type="catalytic activity">
    <reaction evidence="1">
        <text>[(1-&gt;4)-alpha-D-glucosyl](n) + phosphate = [(1-&gt;4)-alpha-D-glucosyl](n-1) + alpha-D-glucose 1-phosphate</text>
        <dbReference type="Rhea" id="RHEA:41732"/>
        <dbReference type="Rhea" id="RHEA-COMP:9584"/>
        <dbReference type="Rhea" id="RHEA-COMP:9586"/>
        <dbReference type="ChEBI" id="CHEBI:15444"/>
        <dbReference type="ChEBI" id="CHEBI:43474"/>
        <dbReference type="ChEBI" id="CHEBI:58601"/>
        <dbReference type="EC" id="2.4.1.1"/>
    </reaction>
</comment>
<dbReference type="Pfam" id="PF11897">
    <property type="entry name" value="DUF3417"/>
    <property type="match status" value="1"/>
</dbReference>
<feature type="modified residue" description="N6-(pyridoxal phosphate)lysine" evidence="4">
    <location>
        <position position="607"/>
    </location>
</feature>
<dbReference type="GO" id="GO:0030170">
    <property type="term" value="F:pyridoxal phosphate binding"/>
    <property type="evidence" value="ECO:0007669"/>
    <property type="project" value="InterPro"/>
</dbReference>
<dbReference type="GO" id="GO:0005975">
    <property type="term" value="P:carbohydrate metabolic process"/>
    <property type="evidence" value="ECO:0007669"/>
    <property type="project" value="InterPro"/>
</dbReference>
<evidence type="ECO:0000256" key="4">
    <source>
        <dbReference type="PIRSR" id="PIRSR000460-1"/>
    </source>
</evidence>
<dbReference type="NCBIfam" id="TIGR02094">
    <property type="entry name" value="more_P_ylases"/>
    <property type="match status" value="1"/>
</dbReference>
<keyword evidence="3" id="KW-0021">Allosteric enzyme</keyword>
<dbReference type="InterPro" id="IPR052182">
    <property type="entry name" value="Glycogen/Maltodextrin_Phosph"/>
</dbReference>
<dbReference type="GO" id="GO:0008184">
    <property type="term" value="F:glycogen phosphorylase activity"/>
    <property type="evidence" value="ECO:0007669"/>
    <property type="project" value="InterPro"/>
</dbReference>
<dbReference type="AlphaFoldDB" id="A0A8J6N097"/>
<dbReference type="Proteomes" id="UP000650524">
    <property type="component" value="Unassembled WGS sequence"/>
</dbReference>
<dbReference type="PIRSF" id="PIRSF000460">
    <property type="entry name" value="Pprylas_GlgP"/>
    <property type="match status" value="1"/>
</dbReference>
<evidence type="ECO:0000313" key="7">
    <source>
        <dbReference type="Proteomes" id="UP000650524"/>
    </source>
</evidence>
<accession>A0A8J6N097</accession>
<evidence type="ECO:0000256" key="2">
    <source>
        <dbReference type="ARBA" id="ARBA00006047"/>
    </source>
</evidence>
<name>A0A8J6N097_9DELT</name>
<evidence type="ECO:0000256" key="3">
    <source>
        <dbReference type="ARBA" id="ARBA00022533"/>
    </source>
</evidence>
<comment type="caution">
    <text evidence="6">The sequence shown here is derived from an EMBL/GenBank/DDBJ whole genome shotgun (WGS) entry which is preliminary data.</text>
</comment>
<dbReference type="PANTHER" id="PTHR42655:SF1">
    <property type="entry name" value="GLYCOGEN PHOSPHORYLASE"/>
    <property type="match status" value="1"/>
</dbReference>
<evidence type="ECO:0000313" key="6">
    <source>
        <dbReference type="EMBL" id="MBC8177273.1"/>
    </source>
</evidence>
<reference evidence="6 7" key="1">
    <citation type="submission" date="2020-08" db="EMBL/GenBank/DDBJ databases">
        <title>Bridging the membrane lipid divide: bacteria of the FCB group superphylum have the potential to synthesize archaeal ether lipids.</title>
        <authorList>
            <person name="Villanueva L."/>
            <person name="Von Meijenfeldt F.A.B."/>
            <person name="Westbye A.B."/>
            <person name="Yadav S."/>
            <person name="Hopmans E.C."/>
            <person name="Dutilh B.E."/>
            <person name="Sinninghe Damste J.S."/>
        </authorList>
    </citation>
    <scope>NUCLEOTIDE SEQUENCE [LARGE SCALE GENOMIC DNA]</scope>
    <source>
        <strain evidence="6">NIOZ-UU27</strain>
    </source>
</reference>
<dbReference type="SUPFAM" id="SSF53756">
    <property type="entry name" value="UDP-Glycosyltransferase/glycogen phosphorylase"/>
    <property type="match status" value="1"/>
</dbReference>
<organism evidence="6 7">
    <name type="scientific">Candidatus Desulfacyla euxinica</name>
    <dbReference type="NCBI Taxonomy" id="2841693"/>
    <lineage>
        <taxon>Bacteria</taxon>
        <taxon>Deltaproteobacteria</taxon>
        <taxon>Candidatus Desulfacyla</taxon>
    </lineage>
</organism>
<dbReference type="InterPro" id="IPR011834">
    <property type="entry name" value="Agluc_phsphrylas"/>
</dbReference>
<evidence type="ECO:0000256" key="1">
    <source>
        <dbReference type="ARBA" id="ARBA00001275"/>
    </source>
</evidence>
<proteinExistence type="inferred from homology"/>
<dbReference type="InterPro" id="IPR024517">
    <property type="entry name" value="Glycogen_phosphorylase_DUF3417"/>
</dbReference>
<dbReference type="Pfam" id="PF00343">
    <property type="entry name" value="Phosphorylase"/>
    <property type="match status" value="1"/>
</dbReference>
<keyword evidence="4" id="KW-0663">Pyridoxal phosphate</keyword>
<dbReference type="EMBL" id="JACNJD010000200">
    <property type="protein sequence ID" value="MBC8177273.1"/>
    <property type="molecule type" value="Genomic_DNA"/>
</dbReference>
<gene>
    <name evidence="6" type="primary">glgP</name>
    <name evidence="6" type="ORF">H8E19_07685</name>
</gene>